<keyword evidence="1" id="KW-0732">Signal</keyword>
<evidence type="ECO:0000256" key="1">
    <source>
        <dbReference type="SAM" id="SignalP"/>
    </source>
</evidence>
<dbReference type="STRING" id="1960309.SAMN03159343_3607"/>
<dbReference type="InterPro" id="IPR022121">
    <property type="entry name" value="Peptidase_M73_camelysin"/>
</dbReference>
<dbReference type="AlphaFoldDB" id="A0A1G4YUT4"/>
<keyword evidence="3" id="KW-1185">Reference proteome</keyword>
<protein>
    <submittedName>
        <fullName evidence="2">SipW-cognate class signal peptide</fullName>
    </submittedName>
</protein>
<feature type="chain" id="PRO_5038596304" evidence="1">
    <location>
        <begin position="27"/>
        <end position="209"/>
    </location>
</feature>
<proteinExistence type="predicted"/>
<dbReference type="InterPro" id="IPR023833">
    <property type="entry name" value="Signal_pept_SipW-depend-type"/>
</dbReference>
<dbReference type="RefSeq" id="WP_165839428.1">
    <property type="nucleotide sequence ID" value="NZ_FMUH01000006.1"/>
</dbReference>
<dbReference type="Pfam" id="PF12389">
    <property type="entry name" value="Peptidase_M73"/>
    <property type="match status" value="1"/>
</dbReference>
<dbReference type="NCBIfam" id="TIGR04088">
    <property type="entry name" value="cognate_SipW"/>
    <property type="match status" value="1"/>
</dbReference>
<reference evidence="3" key="1">
    <citation type="submission" date="2016-10" db="EMBL/GenBank/DDBJ databases">
        <authorList>
            <person name="Varghese N."/>
            <person name="Submissions S."/>
        </authorList>
    </citation>
    <scope>NUCLEOTIDE SEQUENCE [LARGE SCALE GENOMIC DNA]</scope>
    <source>
        <strain evidence="3">DSM 45722</strain>
    </source>
</reference>
<evidence type="ECO:0000313" key="3">
    <source>
        <dbReference type="Proteomes" id="UP000198981"/>
    </source>
</evidence>
<dbReference type="Proteomes" id="UP000198981">
    <property type="component" value="Unassembled WGS sequence"/>
</dbReference>
<evidence type="ECO:0000313" key="2">
    <source>
        <dbReference type="EMBL" id="SCX57203.1"/>
    </source>
</evidence>
<feature type="signal peptide" evidence="1">
    <location>
        <begin position="1"/>
        <end position="26"/>
    </location>
</feature>
<gene>
    <name evidence="2" type="ORF">SAMN03159343_3607</name>
</gene>
<accession>A0A1G4YUT4</accession>
<sequence>MKKIVLASAAMGGAALVAFGAAGTFAAFSDQDQFQSQVAEAGTLFLELDDTVQTSGFDATNLAPGQSVTYTSYLENGGSLPGTLRASYDLTNNDETGCNRAEAAVDTTCGTAGVGFGELAKATQMTVYYGPVADAATCDAGARPGGVAGPFNVADLNGNTIYADQPVAEGQGICTVYVLNIPLTNENQNQIQSDNLVFRGIFVLNQATV</sequence>
<name>A0A1G4YUT4_9ACTN</name>
<organism evidence="2 3">
    <name type="scientific">Klenkia marina</name>
    <dbReference type="NCBI Taxonomy" id="1960309"/>
    <lineage>
        <taxon>Bacteria</taxon>
        <taxon>Bacillati</taxon>
        <taxon>Actinomycetota</taxon>
        <taxon>Actinomycetes</taxon>
        <taxon>Geodermatophilales</taxon>
        <taxon>Geodermatophilaceae</taxon>
        <taxon>Klenkia</taxon>
    </lineage>
</organism>
<dbReference type="EMBL" id="FMUH01000006">
    <property type="protein sequence ID" value="SCX57203.1"/>
    <property type="molecule type" value="Genomic_DNA"/>
</dbReference>